<dbReference type="AlphaFoldDB" id="A0A4P9X285"/>
<comment type="subcellular location">
    <subcellularLocation>
        <location evidence="2">Cytoplasm</location>
    </subcellularLocation>
    <subcellularLocation>
        <location evidence="1">Nucleus</location>
    </subcellularLocation>
</comment>
<dbReference type="PANTHER" id="PTHR21399:SF0">
    <property type="entry name" value="METHYLOSOME SUBUNIT PICLN"/>
    <property type="match status" value="1"/>
</dbReference>
<feature type="region of interest" description="Disordered" evidence="5">
    <location>
        <begin position="110"/>
        <end position="200"/>
    </location>
</feature>
<dbReference type="GO" id="GO:0034715">
    <property type="term" value="C:pICln-Sm protein complex"/>
    <property type="evidence" value="ECO:0007669"/>
    <property type="project" value="TreeGrafter"/>
</dbReference>
<evidence type="ECO:0000256" key="4">
    <source>
        <dbReference type="ARBA" id="ARBA00023242"/>
    </source>
</evidence>
<evidence type="ECO:0000313" key="8">
    <source>
        <dbReference type="Proteomes" id="UP000268535"/>
    </source>
</evidence>
<sequence length="287" mass="29549">MPIHLFEGDAPDGLQSTASHVVSWFFSPAFPAGLPSSAGLAAGCEGKAVIAADALYITFAAHNGPAYLSIDYETIVVHAMNRLDPAGPHLYCQLETSELLDAHGAVIASHETPPPAASASHGAGDNATSGADEASGADESAPEPYAPMTELTLRPSDPTELDDFFQNLSDVASQFPGAGDGSDEDQDAASDDAETAARESRADAFFRSAGGSAGVAAMDATQLATMMASFSGQPGGDGWVTADNVGRLGSEETELTEAANAHLATVFKGPSPFDRANRQPRSPQPDR</sequence>
<proteinExistence type="predicted"/>
<dbReference type="GO" id="GO:0005681">
    <property type="term" value="C:spliceosomal complex"/>
    <property type="evidence" value="ECO:0007669"/>
    <property type="project" value="TreeGrafter"/>
</dbReference>
<feature type="region of interest" description="Disordered" evidence="5">
    <location>
        <begin position="267"/>
        <end position="287"/>
    </location>
</feature>
<dbReference type="GO" id="GO:0005829">
    <property type="term" value="C:cytosol"/>
    <property type="evidence" value="ECO:0007669"/>
    <property type="project" value="TreeGrafter"/>
</dbReference>
<organism evidence="7 9">
    <name type="scientific">Caulochytrium protostelioides</name>
    <dbReference type="NCBI Taxonomy" id="1555241"/>
    <lineage>
        <taxon>Eukaryota</taxon>
        <taxon>Fungi</taxon>
        <taxon>Fungi incertae sedis</taxon>
        <taxon>Chytridiomycota</taxon>
        <taxon>Chytridiomycota incertae sedis</taxon>
        <taxon>Chytridiomycetes</taxon>
        <taxon>Caulochytriales</taxon>
        <taxon>Caulochytriaceae</taxon>
        <taxon>Caulochytrium</taxon>
    </lineage>
</organism>
<reference evidence="6" key="3">
    <citation type="submission" date="2018-08" db="EMBL/GenBank/DDBJ databases">
        <title>Leveraging single-cell genomics to expand the Fungal Tree of Life.</title>
        <authorList>
            <consortium name="DOE Joint Genome Institute"/>
            <person name="Ahrendt S.R."/>
            <person name="Quandt C.A."/>
            <person name="Ciobanu D."/>
            <person name="Clum A."/>
            <person name="Salamov A."/>
            <person name="Andreopoulos B."/>
            <person name="Cheng J.-F."/>
            <person name="Woyke T."/>
            <person name="Pelin A."/>
            <person name="Henrissat B."/>
            <person name="Reynolds N."/>
            <person name="Benny G.L."/>
            <person name="Smith M.E."/>
            <person name="James T.Y."/>
            <person name="Grigoriev I.V."/>
        </authorList>
    </citation>
    <scope>NUCLEOTIDE SEQUENCE</scope>
    <source>
        <strain evidence="6">ATCC 52028</strain>
    </source>
</reference>
<evidence type="ECO:0000256" key="2">
    <source>
        <dbReference type="ARBA" id="ARBA00004496"/>
    </source>
</evidence>
<feature type="compositionally biased region" description="Acidic residues" evidence="5">
    <location>
        <begin position="181"/>
        <end position="194"/>
    </location>
</feature>
<dbReference type="Gene3D" id="2.30.29.30">
    <property type="entry name" value="Pleckstrin-homology domain (PH domain)/Phosphotyrosine-binding domain (PTB)"/>
    <property type="match status" value="1"/>
</dbReference>
<dbReference type="Proteomes" id="UP000274922">
    <property type="component" value="Unassembled WGS sequence"/>
</dbReference>
<keyword evidence="4" id="KW-0539">Nucleus</keyword>
<evidence type="ECO:0000313" key="6">
    <source>
        <dbReference type="EMBL" id="RKO97671.1"/>
    </source>
</evidence>
<evidence type="ECO:0000313" key="9">
    <source>
        <dbReference type="Proteomes" id="UP000274922"/>
    </source>
</evidence>
<dbReference type="EMBL" id="ML014307">
    <property type="protein sequence ID" value="RKO99223.1"/>
    <property type="molecule type" value="Genomic_DNA"/>
</dbReference>
<dbReference type="OrthoDB" id="19714at2759"/>
<dbReference type="GO" id="GO:0045292">
    <property type="term" value="P:mRNA cis splicing, via spliceosome"/>
    <property type="evidence" value="ECO:0007669"/>
    <property type="project" value="TreeGrafter"/>
</dbReference>
<accession>A0A4P9X285</accession>
<evidence type="ECO:0000313" key="7">
    <source>
        <dbReference type="EMBL" id="RKO99223.1"/>
    </source>
</evidence>
<dbReference type="Pfam" id="PF03517">
    <property type="entry name" value="Voldacs"/>
    <property type="match status" value="1"/>
</dbReference>
<reference evidence="7" key="2">
    <citation type="submission" date="2018-04" db="EMBL/GenBank/DDBJ databases">
        <title>Leveraging single-cell genomics to expand the Fungal Tree of Life.</title>
        <authorList>
            <consortium name="DOE Joint Genome Institute"/>
            <person name="Ahrendt S.R."/>
            <person name="Quandt C.A."/>
            <person name="Ciobanu D."/>
            <person name="Clum A."/>
            <person name="Salamov A."/>
            <person name="Andreopoulos B."/>
            <person name="Cheng J.-F."/>
            <person name="Woyke T."/>
            <person name="Pelin A."/>
            <person name="Henrissat B."/>
            <person name="Benny G.L."/>
            <person name="Smith M.E."/>
            <person name="James T.Y."/>
            <person name="Grigoriev I.V."/>
        </authorList>
    </citation>
    <scope>NUCLEOTIDE SEQUENCE</scope>
    <source>
        <strain evidence="7">ATCC 52028</strain>
    </source>
</reference>
<dbReference type="PANTHER" id="PTHR21399">
    <property type="entry name" value="CHLORIDE CONDUCTANCE REGULATORY PROTEIN ICLN"/>
    <property type="match status" value="1"/>
</dbReference>
<evidence type="ECO:0008006" key="10">
    <source>
        <dbReference type="Google" id="ProtNLM"/>
    </source>
</evidence>
<protein>
    <recommendedName>
        <fullName evidence="10">Regulator of volume decrease after cellular swelling-domain-containing protein</fullName>
    </recommendedName>
</protein>
<evidence type="ECO:0000256" key="5">
    <source>
        <dbReference type="SAM" id="MobiDB-lite"/>
    </source>
</evidence>
<keyword evidence="9" id="KW-1185">Reference proteome</keyword>
<evidence type="ECO:0000256" key="1">
    <source>
        <dbReference type="ARBA" id="ARBA00004123"/>
    </source>
</evidence>
<evidence type="ECO:0000256" key="3">
    <source>
        <dbReference type="ARBA" id="ARBA00022490"/>
    </source>
</evidence>
<dbReference type="Proteomes" id="UP000268535">
    <property type="component" value="Unassembled WGS sequence"/>
</dbReference>
<reference evidence="8 9" key="1">
    <citation type="journal article" date="2018" name="Nat. Microbiol.">
        <title>Leveraging single-cell genomics to expand the fungal tree of life.</title>
        <authorList>
            <person name="Ahrendt S.R."/>
            <person name="Quandt C.A."/>
            <person name="Ciobanu D."/>
            <person name="Clum A."/>
            <person name="Salamov A."/>
            <person name="Andreopoulos B."/>
            <person name="Cheng J.F."/>
            <person name="Woyke T."/>
            <person name="Pelin A."/>
            <person name="Henrissat B."/>
            <person name="Reynolds N.K."/>
            <person name="Benny G.L."/>
            <person name="Smith M.E."/>
            <person name="James T.Y."/>
            <person name="Grigoriev I.V."/>
        </authorList>
    </citation>
    <scope>NUCLEOTIDE SEQUENCE [LARGE SCALE GENOMIC DNA]</scope>
    <source>
        <strain evidence="8 9">ATCC 52028</strain>
    </source>
</reference>
<dbReference type="InterPro" id="IPR039924">
    <property type="entry name" value="ICln/Lot5/Saf5"/>
</dbReference>
<gene>
    <name evidence="6" type="ORF">CAUPRSCDRAFT_10672</name>
    <name evidence="7" type="ORF">CXG81DRAFT_20674</name>
</gene>
<dbReference type="EMBL" id="ML009197">
    <property type="protein sequence ID" value="RKO97671.1"/>
    <property type="molecule type" value="Genomic_DNA"/>
</dbReference>
<keyword evidence="3" id="KW-0963">Cytoplasm</keyword>
<name>A0A4P9X285_9FUNG</name>
<dbReference type="InterPro" id="IPR011993">
    <property type="entry name" value="PH-like_dom_sf"/>
</dbReference>
<dbReference type="GO" id="GO:0000387">
    <property type="term" value="P:spliceosomal snRNP assembly"/>
    <property type="evidence" value="ECO:0007669"/>
    <property type="project" value="TreeGrafter"/>
</dbReference>